<dbReference type="Gene3D" id="3.40.50.720">
    <property type="entry name" value="NAD(P)-binding Rossmann-like Domain"/>
    <property type="match status" value="1"/>
</dbReference>
<dbReference type="Proteomes" id="UP000027265">
    <property type="component" value="Unassembled WGS sequence"/>
</dbReference>
<dbReference type="InterPro" id="IPR045010">
    <property type="entry name" value="MDR_fam"/>
</dbReference>
<evidence type="ECO:0000259" key="2">
    <source>
        <dbReference type="SMART" id="SM00829"/>
    </source>
</evidence>
<gene>
    <name evidence="3" type="ORF">JAAARDRAFT_201735</name>
</gene>
<feature type="domain" description="Enoyl reductase (ER)" evidence="2">
    <location>
        <begin position="60"/>
        <end position="337"/>
    </location>
</feature>
<dbReference type="FunCoup" id="A0A067QLJ6">
    <property type="interactions" value="69"/>
</dbReference>
<dbReference type="STRING" id="933084.A0A067QLJ6"/>
<sequence length="344" mass="37268">MSPVKNGRHLFNEIPTGFPEPGKTTVYDGSQTIDPESVALSPGSFLLKTLVLSIDPYMRGKMRAPSAKSHSPPYTLGEVLYNFGVGIVIRSENEAVKPGDHLYGMHTFEEYSIKDDASAYRVLKNEEKLPWSVYLGAGGMPGQTAFFGWKEYSKAKEGETVFVTAGAGGVGSLVIQIAKSQGLKVIASAGSEEKVKFLKELGADVAFNYKTTSTRDILQKGGPINVFWDNVGGETLEAALDAAALGARFIECGMMSGHDYKPYGVKNLANIVSKAIAMTGFLVFRFFDRLDEFYAEIPAKLASGKLVYREDITRGLENVGEAIHAVETGRNKAKSVILVADEKA</sequence>
<dbReference type="SUPFAM" id="SSF51735">
    <property type="entry name" value="NAD(P)-binding Rossmann-fold domains"/>
    <property type="match status" value="1"/>
</dbReference>
<dbReference type="CDD" id="cd05288">
    <property type="entry name" value="PGDH"/>
    <property type="match status" value="1"/>
</dbReference>
<reference evidence="4" key="1">
    <citation type="journal article" date="2014" name="Proc. Natl. Acad. Sci. U.S.A.">
        <title>Extensive sampling of basidiomycete genomes demonstrates inadequacy of the white-rot/brown-rot paradigm for wood decay fungi.</title>
        <authorList>
            <person name="Riley R."/>
            <person name="Salamov A.A."/>
            <person name="Brown D.W."/>
            <person name="Nagy L.G."/>
            <person name="Floudas D."/>
            <person name="Held B.W."/>
            <person name="Levasseur A."/>
            <person name="Lombard V."/>
            <person name="Morin E."/>
            <person name="Otillar R."/>
            <person name="Lindquist E.A."/>
            <person name="Sun H."/>
            <person name="LaButti K.M."/>
            <person name="Schmutz J."/>
            <person name="Jabbour D."/>
            <person name="Luo H."/>
            <person name="Baker S.E."/>
            <person name="Pisabarro A.G."/>
            <person name="Walton J.D."/>
            <person name="Blanchette R.A."/>
            <person name="Henrissat B."/>
            <person name="Martin F."/>
            <person name="Cullen D."/>
            <person name="Hibbett D.S."/>
            <person name="Grigoriev I.V."/>
        </authorList>
    </citation>
    <scope>NUCLEOTIDE SEQUENCE [LARGE SCALE GENOMIC DNA]</scope>
    <source>
        <strain evidence="4">MUCL 33604</strain>
    </source>
</reference>
<dbReference type="GO" id="GO:0016628">
    <property type="term" value="F:oxidoreductase activity, acting on the CH-CH group of donors, NAD or NADP as acceptor"/>
    <property type="evidence" value="ECO:0007669"/>
    <property type="project" value="InterPro"/>
</dbReference>
<dbReference type="OrthoDB" id="809632at2759"/>
<dbReference type="InterPro" id="IPR036291">
    <property type="entry name" value="NAD(P)-bd_dom_sf"/>
</dbReference>
<dbReference type="PANTHER" id="PTHR43205">
    <property type="entry name" value="PROSTAGLANDIN REDUCTASE"/>
    <property type="match status" value="1"/>
</dbReference>
<organism evidence="3 4">
    <name type="scientific">Jaapia argillacea MUCL 33604</name>
    <dbReference type="NCBI Taxonomy" id="933084"/>
    <lineage>
        <taxon>Eukaryota</taxon>
        <taxon>Fungi</taxon>
        <taxon>Dikarya</taxon>
        <taxon>Basidiomycota</taxon>
        <taxon>Agaricomycotina</taxon>
        <taxon>Agaricomycetes</taxon>
        <taxon>Agaricomycetidae</taxon>
        <taxon>Jaapiales</taxon>
        <taxon>Jaapiaceae</taxon>
        <taxon>Jaapia</taxon>
    </lineage>
</organism>
<dbReference type="Pfam" id="PF16884">
    <property type="entry name" value="ADH_N_2"/>
    <property type="match status" value="1"/>
</dbReference>
<keyword evidence="1" id="KW-0560">Oxidoreductase</keyword>
<name>A0A067QLJ6_9AGAM</name>
<dbReference type="PANTHER" id="PTHR43205:SF7">
    <property type="entry name" value="PROSTAGLANDIN REDUCTASE 1"/>
    <property type="match status" value="1"/>
</dbReference>
<dbReference type="InterPro" id="IPR013149">
    <property type="entry name" value="ADH-like_C"/>
</dbReference>
<keyword evidence="4" id="KW-1185">Reference proteome</keyword>
<evidence type="ECO:0000313" key="3">
    <source>
        <dbReference type="EMBL" id="KDQ64392.1"/>
    </source>
</evidence>
<dbReference type="Pfam" id="PF00107">
    <property type="entry name" value="ADH_zinc_N"/>
    <property type="match status" value="1"/>
</dbReference>
<proteinExistence type="predicted"/>
<dbReference type="EMBL" id="KL197709">
    <property type="protein sequence ID" value="KDQ64392.1"/>
    <property type="molecule type" value="Genomic_DNA"/>
</dbReference>
<protein>
    <recommendedName>
        <fullName evidence="2">Enoyl reductase (ER) domain-containing protein</fullName>
    </recommendedName>
</protein>
<dbReference type="SUPFAM" id="SSF50129">
    <property type="entry name" value="GroES-like"/>
    <property type="match status" value="1"/>
</dbReference>
<dbReference type="InterPro" id="IPR020843">
    <property type="entry name" value="ER"/>
</dbReference>
<dbReference type="AlphaFoldDB" id="A0A067QLJ6"/>
<accession>A0A067QLJ6</accession>
<dbReference type="InParanoid" id="A0A067QLJ6"/>
<evidence type="ECO:0000313" key="4">
    <source>
        <dbReference type="Proteomes" id="UP000027265"/>
    </source>
</evidence>
<dbReference type="HOGENOM" id="CLU_026673_29_1_1"/>
<evidence type="ECO:0000256" key="1">
    <source>
        <dbReference type="ARBA" id="ARBA00023002"/>
    </source>
</evidence>
<dbReference type="SMART" id="SM00829">
    <property type="entry name" value="PKS_ER"/>
    <property type="match status" value="1"/>
</dbReference>
<dbReference type="InterPro" id="IPR011032">
    <property type="entry name" value="GroES-like_sf"/>
</dbReference>
<dbReference type="Gene3D" id="3.90.180.10">
    <property type="entry name" value="Medium-chain alcohol dehydrogenases, catalytic domain"/>
    <property type="match status" value="1"/>
</dbReference>
<dbReference type="InterPro" id="IPR041694">
    <property type="entry name" value="ADH_N_2"/>
</dbReference>